<evidence type="ECO:0000313" key="2">
    <source>
        <dbReference type="Proteomes" id="UP001158576"/>
    </source>
</evidence>
<reference evidence="1 2" key="1">
    <citation type="submission" date="2021-04" db="EMBL/GenBank/DDBJ databases">
        <authorList>
            <person name="Bliznina A."/>
        </authorList>
    </citation>
    <scope>NUCLEOTIDE SEQUENCE [LARGE SCALE GENOMIC DNA]</scope>
</reference>
<gene>
    <name evidence="1" type="ORF">OKIOD_LOCUS5354</name>
</gene>
<proteinExistence type="predicted"/>
<keyword evidence="2" id="KW-1185">Reference proteome</keyword>
<dbReference type="Proteomes" id="UP001158576">
    <property type="component" value="Chromosome XSR"/>
</dbReference>
<protein>
    <submittedName>
        <fullName evidence="1">Oidioi.mRNA.OKI2018_I69.XSR.g13796.t1.cds</fullName>
    </submittedName>
</protein>
<name>A0ABN7S8E3_OIKDI</name>
<dbReference type="EMBL" id="OU015569">
    <property type="protein sequence ID" value="CAG5094707.1"/>
    <property type="molecule type" value="Genomic_DNA"/>
</dbReference>
<evidence type="ECO:0000313" key="1">
    <source>
        <dbReference type="EMBL" id="CAG5094707.1"/>
    </source>
</evidence>
<organism evidence="1 2">
    <name type="scientific">Oikopleura dioica</name>
    <name type="common">Tunicate</name>
    <dbReference type="NCBI Taxonomy" id="34765"/>
    <lineage>
        <taxon>Eukaryota</taxon>
        <taxon>Metazoa</taxon>
        <taxon>Chordata</taxon>
        <taxon>Tunicata</taxon>
        <taxon>Appendicularia</taxon>
        <taxon>Copelata</taxon>
        <taxon>Oikopleuridae</taxon>
        <taxon>Oikopleura</taxon>
    </lineage>
</organism>
<accession>A0ABN7S8E3</accession>
<sequence length="306" mass="35734">MLPVLPVSHRIDYLFEVAETVSIEMMKERDCMILPVEAVADEVAKLLPDRPQGQHSMRAPGYLFRYMLDVLSLIAPTPRIEYRLKARTNRLLHDGTHVHLLNQKYWFPSPTSFIARSACRVRLPNHITRHVFDLTVNFQCIQGYWYNRKKEKGLLLTPLGQSIVEDYGCFATYLLERCKQYRPNWSEEDVKLYKKRLIGQILNILEKQVNHTTIVDMAYLTFYSFSHVPMIVDTELIYRLTESDAKFERDGLFLKRAGFRGFYVNPGEMDDEWNSLDPEEDVTDDVAKLGDDDILQSSIVSEETWE</sequence>